<feature type="region of interest" description="Disordered" evidence="1">
    <location>
        <begin position="14"/>
        <end position="47"/>
    </location>
</feature>
<keyword evidence="3" id="KW-1185">Reference proteome</keyword>
<proteinExistence type="predicted"/>
<evidence type="ECO:0000256" key="1">
    <source>
        <dbReference type="SAM" id="MobiDB-lite"/>
    </source>
</evidence>
<organism evidence="2 3">
    <name type="scientific">Apostasia shenzhenica</name>
    <dbReference type="NCBI Taxonomy" id="1088818"/>
    <lineage>
        <taxon>Eukaryota</taxon>
        <taxon>Viridiplantae</taxon>
        <taxon>Streptophyta</taxon>
        <taxon>Embryophyta</taxon>
        <taxon>Tracheophyta</taxon>
        <taxon>Spermatophyta</taxon>
        <taxon>Magnoliopsida</taxon>
        <taxon>Liliopsida</taxon>
        <taxon>Asparagales</taxon>
        <taxon>Orchidaceae</taxon>
        <taxon>Apostasioideae</taxon>
        <taxon>Apostasia</taxon>
    </lineage>
</organism>
<dbReference type="InterPro" id="IPR021899">
    <property type="entry name" value="DUF3511"/>
</dbReference>
<dbReference type="OrthoDB" id="1677478at2759"/>
<dbReference type="Proteomes" id="UP000236161">
    <property type="component" value="Unassembled WGS sequence"/>
</dbReference>
<reference evidence="2 3" key="1">
    <citation type="journal article" date="2017" name="Nature">
        <title>The Apostasia genome and the evolution of orchids.</title>
        <authorList>
            <person name="Zhang G.Q."/>
            <person name="Liu K.W."/>
            <person name="Li Z."/>
            <person name="Lohaus R."/>
            <person name="Hsiao Y.Y."/>
            <person name="Niu S.C."/>
            <person name="Wang J.Y."/>
            <person name="Lin Y.C."/>
            <person name="Xu Q."/>
            <person name="Chen L.J."/>
            <person name="Yoshida K."/>
            <person name="Fujiwara S."/>
            <person name="Wang Z.W."/>
            <person name="Zhang Y.Q."/>
            <person name="Mitsuda N."/>
            <person name="Wang M."/>
            <person name="Liu G.H."/>
            <person name="Pecoraro L."/>
            <person name="Huang H.X."/>
            <person name="Xiao X.J."/>
            <person name="Lin M."/>
            <person name="Wu X.Y."/>
            <person name="Wu W.L."/>
            <person name="Chen Y.Y."/>
            <person name="Chang S.B."/>
            <person name="Sakamoto S."/>
            <person name="Ohme-Takagi M."/>
            <person name="Yagi M."/>
            <person name="Zeng S.J."/>
            <person name="Shen C.Y."/>
            <person name="Yeh C.M."/>
            <person name="Luo Y.B."/>
            <person name="Tsai W.C."/>
            <person name="Van de Peer Y."/>
            <person name="Liu Z.J."/>
        </authorList>
    </citation>
    <scope>NUCLEOTIDE SEQUENCE [LARGE SCALE GENOMIC DNA]</scope>
    <source>
        <strain evidence="3">cv. Shenzhen</strain>
        <tissue evidence="2">Stem</tissue>
    </source>
</reference>
<accession>A0A2I0AAX9</accession>
<protein>
    <submittedName>
        <fullName evidence="2">Uncharacterized protein</fullName>
    </submittedName>
</protein>
<evidence type="ECO:0000313" key="2">
    <source>
        <dbReference type="EMBL" id="PKA52665.1"/>
    </source>
</evidence>
<dbReference type="Pfam" id="PF12023">
    <property type="entry name" value="DUF3511"/>
    <property type="match status" value="1"/>
</dbReference>
<evidence type="ECO:0000313" key="3">
    <source>
        <dbReference type="Proteomes" id="UP000236161"/>
    </source>
</evidence>
<dbReference type="AlphaFoldDB" id="A0A2I0AAX9"/>
<gene>
    <name evidence="2" type="ORF">AXF42_Ash001646</name>
</gene>
<sequence>MEKSWSFPSVGYTTRFASDDDDEPTAGKGTGAYSFNGPGSGSSDPELKRKRRVASYNVFTMEAKLKSSGSRRKSPLASCRRSKMCSFSVSVVELRSMVMGQWLFFLASLIRSLFLTSLFSSLSLTEISMLNQFGPLGRNDDDDEPCMITAKLPAKACPRGRAGESQIGFRS</sequence>
<dbReference type="EMBL" id="KZ452001">
    <property type="protein sequence ID" value="PKA52665.1"/>
    <property type="molecule type" value="Genomic_DNA"/>
</dbReference>
<name>A0A2I0AAX9_9ASPA</name>